<organism evidence="2 3">
    <name type="scientific">Arabidopsis thaliana</name>
    <name type="common">Mouse-ear cress</name>
    <dbReference type="NCBI Taxonomy" id="3702"/>
    <lineage>
        <taxon>Eukaryota</taxon>
        <taxon>Viridiplantae</taxon>
        <taxon>Streptophyta</taxon>
        <taxon>Embryophyta</taxon>
        <taxon>Tracheophyta</taxon>
        <taxon>Spermatophyta</taxon>
        <taxon>Magnoliopsida</taxon>
        <taxon>eudicotyledons</taxon>
        <taxon>Gunneridae</taxon>
        <taxon>Pentapetalae</taxon>
        <taxon>rosids</taxon>
        <taxon>malvids</taxon>
        <taxon>Brassicales</taxon>
        <taxon>Brassicaceae</taxon>
        <taxon>Camelineae</taxon>
        <taxon>Arabidopsis</taxon>
    </lineage>
</organism>
<evidence type="ECO:0000256" key="1">
    <source>
        <dbReference type="ARBA" id="ARBA00009884"/>
    </source>
</evidence>
<dbReference type="EMBL" id="LUHQ01000004">
    <property type="protein sequence ID" value="OAO98819.1"/>
    <property type="molecule type" value="Genomic_DNA"/>
</dbReference>
<dbReference type="ExpressionAtlas" id="A0A178UXX3">
    <property type="expression patterns" value="differential"/>
</dbReference>
<dbReference type="SUPFAM" id="SSF56815">
    <property type="entry name" value="Sec1/munc18-like (SM) proteins"/>
    <property type="match status" value="1"/>
</dbReference>
<dbReference type="AlphaFoldDB" id="A0A178UXX3"/>
<dbReference type="Pfam" id="PF00995">
    <property type="entry name" value="Sec1"/>
    <property type="match status" value="1"/>
</dbReference>
<evidence type="ECO:0000313" key="3">
    <source>
        <dbReference type="Proteomes" id="UP000078284"/>
    </source>
</evidence>
<comment type="caution">
    <text evidence="2">The sequence shown here is derived from an EMBL/GenBank/DDBJ whole genome shotgun (WGS) entry which is preliminary data.</text>
</comment>
<comment type="similarity">
    <text evidence="1">Belongs to the STXBP/unc-18/SEC1 family.</text>
</comment>
<evidence type="ECO:0000313" key="2">
    <source>
        <dbReference type="EMBL" id="OAO98819.1"/>
    </source>
</evidence>
<dbReference type="InterPro" id="IPR001619">
    <property type="entry name" value="Sec1-like"/>
</dbReference>
<dbReference type="GO" id="GO:0016192">
    <property type="term" value="P:vesicle-mediated transport"/>
    <property type="evidence" value="ECO:0007669"/>
    <property type="project" value="InterPro"/>
</dbReference>
<evidence type="ECO:0008006" key="4">
    <source>
        <dbReference type="Google" id="ProtNLM"/>
    </source>
</evidence>
<dbReference type="InterPro" id="IPR027482">
    <property type="entry name" value="Sec1-like_dom2"/>
</dbReference>
<sequence>MDKLRFAIMYLLSLETINQSEVEAVEAALPSADSASRSNIVDWAEKLYGQSISAVTPGVKNLLSSDQQLAVARTVEALTDGKPNPETDSYLILDARASKSGSIDNSYVKGPFEEAIVFMIGGGNYIEYSSLQELSQRQEMVNNIIYGATEILTGTELVEQLGELGQKMGLR</sequence>
<reference evidence="3" key="1">
    <citation type="journal article" date="2016" name="Proc. Natl. Acad. Sci. U.S.A.">
        <title>Chromosome-level assembly of Arabidopsis thaliana Ler reveals the extent of translocation and inversion polymorphisms.</title>
        <authorList>
            <person name="Zapata L."/>
            <person name="Ding J."/>
            <person name="Willing E.M."/>
            <person name="Hartwig B."/>
            <person name="Bezdan D."/>
            <person name="Jiao W.B."/>
            <person name="Patel V."/>
            <person name="Velikkakam James G."/>
            <person name="Koornneef M."/>
            <person name="Ossowski S."/>
            <person name="Schneeberger K."/>
        </authorList>
    </citation>
    <scope>NUCLEOTIDE SEQUENCE [LARGE SCALE GENOMIC DNA]</scope>
    <source>
        <strain evidence="3">cv. Landsberg erecta</strain>
    </source>
</reference>
<dbReference type="InterPro" id="IPR036045">
    <property type="entry name" value="Sec1-like_sf"/>
</dbReference>
<dbReference type="Gene3D" id="3.40.50.1910">
    <property type="match status" value="1"/>
</dbReference>
<proteinExistence type="inferred from homology"/>
<dbReference type="PANTHER" id="PTHR11679">
    <property type="entry name" value="VESICLE PROTEIN SORTING-ASSOCIATED"/>
    <property type="match status" value="1"/>
</dbReference>
<protein>
    <recommendedName>
        <fullName evidence="4">Sec1/munc18-like (SM) proteins superfamily</fullName>
    </recommendedName>
</protein>
<dbReference type="Proteomes" id="UP000078284">
    <property type="component" value="Chromosome 4"/>
</dbReference>
<name>A0A178UXX3_ARATH</name>
<accession>A0A178UXX3</accession>
<gene>
    <name evidence="2" type="ordered locus">AXX17_At4g36340</name>
</gene>